<dbReference type="EC" id="3.2.2.31" evidence="4 14"/>
<comment type="similarity">
    <text evidence="3 14">Belongs to the Nth/MutY family.</text>
</comment>
<dbReference type="RefSeq" id="WP_092335731.1">
    <property type="nucleotide sequence ID" value="NZ_FNCP01000043.1"/>
</dbReference>
<evidence type="ECO:0000256" key="10">
    <source>
        <dbReference type="ARBA" id="ARBA00023004"/>
    </source>
</evidence>
<keyword evidence="10 14" id="KW-0408">Iron</keyword>
<dbReference type="InterPro" id="IPR000445">
    <property type="entry name" value="HhH_motif"/>
</dbReference>
<evidence type="ECO:0000256" key="8">
    <source>
        <dbReference type="ARBA" id="ARBA00022763"/>
    </source>
</evidence>
<reference evidence="17" key="1">
    <citation type="submission" date="2016-10" db="EMBL/GenBank/DDBJ databases">
        <authorList>
            <person name="Varghese N."/>
            <person name="Submissions S."/>
        </authorList>
    </citation>
    <scope>NUCLEOTIDE SEQUENCE [LARGE SCALE GENOMIC DNA]</scope>
    <source>
        <strain evidence="17">DSM 8344</strain>
    </source>
</reference>
<dbReference type="PANTHER" id="PTHR42944:SF1">
    <property type="entry name" value="ADENINE DNA GLYCOSYLASE"/>
    <property type="match status" value="1"/>
</dbReference>
<evidence type="ECO:0000256" key="3">
    <source>
        <dbReference type="ARBA" id="ARBA00008343"/>
    </source>
</evidence>
<keyword evidence="11" id="KW-0411">Iron-sulfur</keyword>
<dbReference type="GO" id="GO:0035485">
    <property type="term" value="F:adenine/guanine mispair binding"/>
    <property type="evidence" value="ECO:0007669"/>
    <property type="project" value="TreeGrafter"/>
</dbReference>
<dbReference type="PANTHER" id="PTHR42944">
    <property type="entry name" value="ADENINE DNA GLYCOSYLASE"/>
    <property type="match status" value="1"/>
</dbReference>
<gene>
    <name evidence="16" type="ORF">SAMN05443529_14319</name>
</gene>
<proteinExistence type="inferred from homology"/>
<dbReference type="Pfam" id="PF10576">
    <property type="entry name" value="EndIII_4Fe-2S"/>
    <property type="match status" value="1"/>
</dbReference>
<protein>
    <recommendedName>
        <fullName evidence="5 14">Adenine DNA glycosylase</fullName>
        <ecNumber evidence="4 14">3.2.2.31</ecNumber>
    </recommendedName>
</protein>
<evidence type="ECO:0000256" key="12">
    <source>
        <dbReference type="ARBA" id="ARBA00023204"/>
    </source>
</evidence>
<dbReference type="GO" id="GO:0032357">
    <property type="term" value="F:oxidized purine DNA binding"/>
    <property type="evidence" value="ECO:0007669"/>
    <property type="project" value="TreeGrafter"/>
</dbReference>
<evidence type="ECO:0000256" key="6">
    <source>
        <dbReference type="ARBA" id="ARBA00022485"/>
    </source>
</evidence>
<keyword evidence="6" id="KW-0004">4Fe-4S</keyword>
<accession>A0A1G8L0J4</accession>
<dbReference type="InterPro" id="IPR005760">
    <property type="entry name" value="A/G_AdeGlyc_MutY"/>
</dbReference>
<dbReference type="STRING" id="1121419.SAMN05443529_14319"/>
<dbReference type="SMART" id="SM00525">
    <property type="entry name" value="FES"/>
    <property type="match status" value="1"/>
</dbReference>
<keyword evidence="7" id="KW-0479">Metal-binding</keyword>
<keyword evidence="9" id="KW-0378">Hydrolase</keyword>
<dbReference type="GO" id="GO:0034039">
    <property type="term" value="F:8-oxo-7,8-dihydroguanine DNA N-glycosylase activity"/>
    <property type="evidence" value="ECO:0007669"/>
    <property type="project" value="TreeGrafter"/>
</dbReference>
<dbReference type="GO" id="GO:0000701">
    <property type="term" value="F:purine-specific mismatch base pair DNA N-glycosylase activity"/>
    <property type="evidence" value="ECO:0007669"/>
    <property type="project" value="UniProtKB-EC"/>
</dbReference>
<dbReference type="GO" id="GO:0006298">
    <property type="term" value="P:mismatch repair"/>
    <property type="evidence" value="ECO:0007669"/>
    <property type="project" value="TreeGrafter"/>
</dbReference>
<evidence type="ECO:0000313" key="16">
    <source>
        <dbReference type="EMBL" id="SDI49172.1"/>
    </source>
</evidence>
<dbReference type="InterPro" id="IPR003651">
    <property type="entry name" value="Endonuclease3_FeS-loop_motif"/>
</dbReference>
<keyword evidence="8 14" id="KW-0227">DNA damage</keyword>
<evidence type="ECO:0000256" key="2">
    <source>
        <dbReference type="ARBA" id="ARBA00002933"/>
    </source>
</evidence>
<dbReference type="Pfam" id="PF00633">
    <property type="entry name" value="HHH"/>
    <property type="match status" value="1"/>
</dbReference>
<feature type="domain" description="HhH-GPD" evidence="15">
    <location>
        <begin position="35"/>
        <end position="186"/>
    </location>
</feature>
<sequence>MILSTQLLDWYSTVKRDLPWRKTGDPYAIWVSEVMLQQTQVKTVIPYYERFLDRFPSVEHLGMSNLDDVLAIWSGLGYYSRARRLWEGARYLIQNLGGIVPKDYEALVKIPGIGDYTAGAVASIAFGQRVAAIDGNVKRVVSRLLAWPEPIETTRSLRYFRESLLTWQSDQNPGDFNQALMELGAMVCKPTKPHCEACPLAQFCEGYLQGDVQHYPVKKPKTQRQEVTRLTFILRKGNQIYLQKRPSKGLLADLWELPGVELSQDDLQNFSNSLMTISIDTYLNLFRQAIPESEYERQVEEDFKRGIEFHGPVWYTFSHRRWELIWLIIDLDKYYRVGCDERETEPTRSLLLREIQGTYQLETLEARKSDMCKWVSSEDLRLIPLPVAFQSIIEKLVNF</sequence>
<dbReference type="InterPro" id="IPR015797">
    <property type="entry name" value="NUDIX_hydrolase-like_dom_sf"/>
</dbReference>
<evidence type="ECO:0000256" key="7">
    <source>
        <dbReference type="ARBA" id="ARBA00022723"/>
    </source>
</evidence>
<name>A0A1G8L0J4_9FIRM</name>
<evidence type="ECO:0000256" key="14">
    <source>
        <dbReference type="RuleBase" id="RU365096"/>
    </source>
</evidence>
<evidence type="ECO:0000256" key="13">
    <source>
        <dbReference type="ARBA" id="ARBA00023295"/>
    </source>
</evidence>
<dbReference type="PROSITE" id="PS01155">
    <property type="entry name" value="ENDONUCLEASE_III_2"/>
    <property type="match status" value="1"/>
</dbReference>
<organism evidence="16 17">
    <name type="scientific">Desulfosporosinus hippei DSM 8344</name>
    <dbReference type="NCBI Taxonomy" id="1121419"/>
    <lineage>
        <taxon>Bacteria</taxon>
        <taxon>Bacillati</taxon>
        <taxon>Bacillota</taxon>
        <taxon>Clostridia</taxon>
        <taxon>Eubacteriales</taxon>
        <taxon>Desulfitobacteriaceae</taxon>
        <taxon>Desulfosporosinus</taxon>
    </lineage>
</organism>
<dbReference type="Gene3D" id="1.10.1670.10">
    <property type="entry name" value="Helix-hairpin-Helix base-excision DNA repair enzymes (C-terminal)"/>
    <property type="match status" value="1"/>
</dbReference>
<dbReference type="SMART" id="SM00478">
    <property type="entry name" value="ENDO3c"/>
    <property type="match status" value="1"/>
</dbReference>
<keyword evidence="13 14" id="KW-0326">Glycosidase</keyword>
<evidence type="ECO:0000256" key="1">
    <source>
        <dbReference type="ARBA" id="ARBA00000843"/>
    </source>
</evidence>
<dbReference type="Pfam" id="PF14815">
    <property type="entry name" value="NUDIX_4"/>
    <property type="match status" value="1"/>
</dbReference>
<evidence type="ECO:0000259" key="15">
    <source>
        <dbReference type="SMART" id="SM00478"/>
    </source>
</evidence>
<comment type="cofactor">
    <cofactor evidence="14">
        <name>[4Fe-4S] cluster</name>
        <dbReference type="ChEBI" id="CHEBI:49883"/>
    </cofactor>
    <text evidence="14">Binds 1 [4Fe-4S] cluster.</text>
</comment>
<dbReference type="CDD" id="cd00056">
    <property type="entry name" value="ENDO3c"/>
    <property type="match status" value="1"/>
</dbReference>
<dbReference type="InterPro" id="IPR004036">
    <property type="entry name" value="Endonuclease-III-like_CS2"/>
</dbReference>
<keyword evidence="12" id="KW-0234">DNA repair</keyword>
<evidence type="ECO:0000256" key="11">
    <source>
        <dbReference type="ARBA" id="ARBA00023014"/>
    </source>
</evidence>
<dbReference type="InterPro" id="IPR003265">
    <property type="entry name" value="HhH-GPD_domain"/>
</dbReference>
<evidence type="ECO:0000256" key="5">
    <source>
        <dbReference type="ARBA" id="ARBA00022023"/>
    </source>
</evidence>
<dbReference type="Gene3D" id="1.10.340.30">
    <property type="entry name" value="Hypothetical protein, domain 2"/>
    <property type="match status" value="1"/>
</dbReference>
<comment type="catalytic activity">
    <reaction evidence="1 14">
        <text>Hydrolyzes free adenine bases from 7,8-dihydro-8-oxoguanine:adenine mismatched double-stranded DNA, leaving an apurinic site.</text>
        <dbReference type="EC" id="3.2.2.31"/>
    </reaction>
</comment>
<dbReference type="SUPFAM" id="SSF48150">
    <property type="entry name" value="DNA-glycosylase"/>
    <property type="match status" value="1"/>
</dbReference>
<dbReference type="CDD" id="cd03431">
    <property type="entry name" value="NUDIX_DNA_Glycosylase_C-MutY"/>
    <property type="match status" value="1"/>
</dbReference>
<dbReference type="AlphaFoldDB" id="A0A1G8L0J4"/>
<dbReference type="EMBL" id="FNCP01000043">
    <property type="protein sequence ID" value="SDI49172.1"/>
    <property type="molecule type" value="Genomic_DNA"/>
</dbReference>
<evidence type="ECO:0000313" key="17">
    <source>
        <dbReference type="Proteomes" id="UP000198656"/>
    </source>
</evidence>
<dbReference type="Pfam" id="PF00730">
    <property type="entry name" value="HhH-GPD"/>
    <property type="match status" value="1"/>
</dbReference>
<dbReference type="InterPro" id="IPR044298">
    <property type="entry name" value="MIG/MutY"/>
</dbReference>
<evidence type="ECO:0000256" key="4">
    <source>
        <dbReference type="ARBA" id="ARBA00012045"/>
    </source>
</evidence>
<comment type="function">
    <text evidence="2">Adenine glycosylase active on G-A mispairs. MutY also corrects error-prone DNA synthesis past GO lesions which are due to the oxidatively damaged form of guanine: 7,8-dihydro-8-oxoguanine (8-oxo-dGTP).</text>
</comment>
<dbReference type="FunFam" id="1.10.340.30:FF:000002">
    <property type="entry name" value="Adenine DNA glycosylase"/>
    <property type="match status" value="1"/>
</dbReference>
<keyword evidence="17" id="KW-1185">Reference proteome</keyword>
<dbReference type="GO" id="GO:0051539">
    <property type="term" value="F:4 iron, 4 sulfur cluster binding"/>
    <property type="evidence" value="ECO:0007669"/>
    <property type="project" value="UniProtKB-UniRule"/>
</dbReference>
<dbReference type="GO" id="GO:0006284">
    <property type="term" value="P:base-excision repair"/>
    <property type="evidence" value="ECO:0007669"/>
    <property type="project" value="UniProtKB-UniRule"/>
</dbReference>
<dbReference type="InterPro" id="IPR029119">
    <property type="entry name" value="MutY_C"/>
</dbReference>
<dbReference type="InterPro" id="IPR023170">
    <property type="entry name" value="HhH_base_excis_C"/>
</dbReference>
<dbReference type="InterPro" id="IPR011257">
    <property type="entry name" value="DNA_glycosylase"/>
</dbReference>
<dbReference type="SUPFAM" id="SSF55811">
    <property type="entry name" value="Nudix"/>
    <property type="match status" value="1"/>
</dbReference>
<evidence type="ECO:0000256" key="9">
    <source>
        <dbReference type="ARBA" id="ARBA00022801"/>
    </source>
</evidence>
<dbReference type="GO" id="GO:0046872">
    <property type="term" value="F:metal ion binding"/>
    <property type="evidence" value="ECO:0007669"/>
    <property type="project" value="UniProtKB-UniRule"/>
</dbReference>
<dbReference type="Proteomes" id="UP000198656">
    <property type="component" value="Unassembled WGS sequence"/>
</dbReference>
<dbReference type="OrthoDB" id="9802365at2"/>
<dbReference type="Gene3D" id="3.90.79.10">
    <property type="entry name" value="Nucleoside Triphosphate Pyrophosphohydrolase"/>
    <property type="match status" value="1"/>
</dbReference>
<dbReference type="NCBIfam" id="TIGR01084">
    <property type="entry name" value="mutY"/>
    <property type="match status" value="1"/>
</dbReference>